<dbReference type="RefSeq" id="WP_245740972.1">
    <property type="nucleotide sequence ID" value="NZ_FOAA01000028.1"/>
</dbReference>
<dbReference type="AlphaFoldDB" id="A0A1H7RU65"/>
<feature type="domain" description="Sulfatase-modifying factor enzyme-like" evidence="2">
    <location>
        <begin position="119"/>
        <end position="317"/>
    </location>
</feature>
<organism evidence="3 4">
    <name type="scientific">Ectothiorhodospira marina</name>
    <dbReference type="NCBI Taxonomy" id="1396821"/>
    <lineage>
        <taxon>Bacteria</taxon>
        <taxon>Pseudomonadati</taxon>
        <taxon>Pseudomonadota</taxon>
        <taxon>Gammaproteobacteria</taxon>
        <taxon>Chromatiales</taxon>
        <taxon>Ectothiorhodospiraceae</taxon>
        <taxon>Ectothiorhodospira</taxon>
    </lineage>
</organism>
<dbReference type="PANTHER" id="PTHR23150">
    <property type="entry name" value="SULFATASE MODIFYING FACTOR 1, 2"/>
    <property type="match status" value="1"/>
</dbReference>
<evidence type="ECO:0000313" key="3">
    <source>
        <dbReference type="EMBL" id="SEL63705.1"/>
    </source>
</evidence>
<dbReference type="GO" id="GO:0120147">
    <property type="term" value="F:formylglycine-generating oxidase activity"/>
    <property type="evidence" value="ECO:0007669"/>
    <property type="project" value="TreeGrafter"/>
</dbReference>
<dbReference type="SUPFAM" id="SSF56436">
    <property type="entry name" value="C-type lectin-like"/>
    <property type="match status" value="1"/>
</dbReference>
<dbReference type="InterPro" id="IPR005532">
    <property type="entry name" value="SUMF_dom"/>
</dbReference>
<keyword evidence="1" id="KW-0175">Coiled coil</keyword>
<dbReference type="Gene3D" id="3.90.1580.10">
    <property type="entry name" value="paralog of FGE (formylglycine-generating enzyme)"/>
    <property type="match status" value="1"/>
</dbReference>
<dbReference type="EMBL" id="FOAA01000028">
    <property type="protein sequence ID" value="SEL63705.1"/>
    <property type="molecule type" value="Genomic_DNA"/>
</dbReference>
<dbReference type="InterPro" id="IPR051043">
    <property type="entry name" value="Sulfatase_Mod_Factor_Kinase"/>
</dbReference>
<gene>
    <name evidence="3" type="ORF">SAMN05444515_1284</name>
</gene>
<dbReference type="Proteomes" id="UP000199256">
    <property type="component" value="Unassembled WGS sequence"/>
</dbReference>
<sequence length="570" mass="64214">MNISPLLQCLRYPRFGHCPGRLGRVLVCLACLLVPGAVLAEVPAQSVFNPRPAAGDLVLPMPDGAQMVFRHVPVPGQGFWGDRDRVIQIGDATGGIFEGLQRTQISGSFPREDGSWYLVLAKYELTRAQYVAVMGLDTLLETSGDPQVQQLPQLRGRELRDALMQPLTYVSHQDIQAFLRAYNQWLFDADHPERRADLPRVDGVPGFMRLPTEEEWEYTARGGVPALEAGSFNDRLPFPARQMNEHAWHLGNARHELRPVGLREADGLGFHDLLGNAQEMTSGLFRPEIWQGKPGGVAVRGGSVSTPASELRSSLRAELDVYAWNADGEYMEERRSFNTGVRLAIGANVLVNSAQQARIEEEYEAYREDLRRTMPVGRTLDNLVAQASVQLGTVDPILDRLMAQNPDLVEPLRAVQAQMDRARERLELAQRESARSLAQDAARNGVNLSVYLSRLARLDDTLERARRLAEISTRYQDQVDAVERSMHDLEVAAGEQLRGYQDKIAELGDYEPQYIEHAFQVLDAAELPPRERLVMDVLREHVEVFSEQRRGDPQAWMQDFRERFEGFEDN</sequence>
<reference evidence="4" key="1">
    <citation type="submission" date="2016-10" db="EMBL/GenBank/DDBJ databases">
        <authorList>
            <person name="Varghese N."/>
            <person name="Submissions S."/>
        </authorList>
    </citation>
    <scope>NUCLEOTIDE SEQUENCE [LARGE SCALE GENOMIC DNA]</scope>
    <source>
        <strain evidence="4">DSM 241</strain>
    </source>
</reference>
<proteinExistence type="predicted"/>
<dbReference type="PANTHER" id="PTHR23150:SF19">
    <property type="entry name" value="FORMYLGLYCINE-GENERATING ENZYME"/>
    <property type="match status" value="1"/>
</dbReference>
<accession>A0A1H7RU65</accession>
<evidence type="ECO:0000313" key="4">
    <source>
        <dbReference type="Proteomes" id="UP000199256"/>
    </source>
</evidence>
<dbReference type="InterPro" id="IPR016187">
    <property type="entry name" value="CTDL_fold"/>
</dbReference>
<protein>
    <submittedName>
        <fullName evidence="3">Formylglycine-generating enzyme, required for sulfatase activity, contains SUMF1/FGE domain</fullName>
    </submittedName>
</protein>
<keyword evidence="4" id="KW-1185">Reference proteome</keyword>
<evidence type="ECO:0000259" key="2">
    <source>
        <dbReference type="Pfam" id="PF03781"/>
    </source>
</evidence>
<dbReference type="Pfam" id="PF03781">
    <property type="entry name" value="FGE-sulfatase"/>
    <property type="match status" value="1"/>
</dbReference>
<feature type="coiled-coil region" evidence="1">
    <location>
        <begin position="412"/>
        <end position="439"/>
    </location>
</feature>
<dbReference type="STRING" id="1396821.SAMN05444515_1284"/>
<dbReference type="InterPro" id="IPR042095">
    <property type="entry name" value="SUMF_sf"/>
</dbReference>
<name>A0A1H7RU65_9GAMM</name>
<evidence type="ECO:0000256" key="1">
    <source>
        <dbReference type="SAM" id="Coils"/>
    </source>
</evidence>